<proteinExistence type="predicted"/>
<accession>A0ABN6D5H2</accession>
<dbReference type="Pfam" id="PF00717">
    <property type="entry name" value="Peptidase_S24"/>
    <property type="match status" value="1"/>
</dbReference>
<evidence type="ECO:0000259" key="1">
    <source>
        <dbReference type="Pfam" id="PF00717"/>
    </source>
</evidence>
<name>A0ABN6D5H2_9BURK</name>
<sequence length="140" mass="15423">MPLRLPTFLAMQTPSAHTTTLPTGAETHSQPVANNMALPDCAGGESFALMVHGQSMVPEFQEGEIILIEPEGLAKEGAYVLAWHQDEWTFRQLLRNTEGWLLHALNPAFADEKLADLSAIKGVIIQKALPGRRRASKFYV</sequence>
<dbReference type="InterPro" id="IPR036286">
    <property type="entry name" value="LexA/Signal_pep-like_sf"/>
</dbReference>
<reference evidence="2 3" key="1">
    <citation type="journal article" date="2021" name="Microbiol. Spectr.">
        <title>A Single Bacterium Capable of Oxidation and Reduction of Iron at Circumneutral pH.</title>
        <authorList>
            <person name="Kato S."/>
            <person name="Ohkuma M."/>
        </authorList>
    </citation>
    <scope>NUCLEOTIDE SEQUENCE [LARGE SCALE GENOMIC DNA]</scope>
    <source>
        <strain evidence="2 3">MIZ03</strain>
    </source>
</reference>
<evidence type="ECO:0000313" key="3">
    <source>
        <dbReference type="Proteomes" id="UP000824366"/>
    </source>
</evidence>
<dbReference type="Gene3D" id="2.10.109.10">
    <property type="entry name" value="Umud Fragment, subunit A"/>
    <property type="match status" value="1"/>
</dbReference>
<protein>
    <recommendedName>
        <fullName evidence="1">Peptidase S24/S26A/S26B/S26C domain-containing protein</fullName>
    </recommendedName>
</protein>
<dbReference type="InterPro" id="IPR015927">
    <property type="entry name" value="Peptidase_S24_S26A/B/C"/>
</dbReference>
<dbReference type="Proteomes" id="UP000824366">
    <property type="component" value="Chromosome"/>
</dbReference>
<evidence type="ECO:0000313" key="2">
    <source>
        <dbReference type="EMBL" id="BCO27212.1"/>
    </source>
</evidence>
<organism evidence="2 3">
    <name type="scientific">Rhodoferax lithotrophicus</name>
    <dbReference type="NCBI Taxonomy" id="2798804"/>
    <lineage>
        <taxon>Bacteria</taxon>
        <taxon>Pseudomonadati</taxon>
        <taxon>Pseudomonadota</taxon>
        <taxon>Betaproteobacteria</taxon>
        <taxon>Burkholderiales</taxon>
        <taxon>Comamonadaceae</taxon>
        <taxon>Rhodoferax</taxon>
    </lineage>
</organism>
<keyword evidence="3" id="KW-1185">Reference proteome</keyword>
<dbReference type="EMBL" id="AP024238">
    <property type="protein sequence ID" value="BCO27212.1"/>
    <property type="molecule type" value="Genomic_DNA"/>
</dbReference>
<feature type="domain" description="Peptidase S24/S26A/S26B/S26C" evidence="1">
    <location>
        <begin position="41"/>
        <end position="120"/>
    </location>
</feature>
<dbReference type="CDD" id="cd06529">
    <property type="entry name" value="S24_LexA-like"/>
    <property type="match status" value="1"/>
</dbReference>
<dbReference type="InterPro" id="IPR039418">
    <property type="entry name" value="LexA-like"/>
</dbReference>
<gene>
    <name evidence="2" type="ORF">MIZ03_2100</name>
</gene>
<dbReference type="SUPFAM" id="SSF51306">
    <property type="entry name" value="LexA/Signal peptidase"/>
    <property type="match status" value="1"/>
</dbReference>